<proteinExistence type="predicted"/>
<dbReference type="GO" id="GO:0008757">
    <property type="term" value="F:S-adenosylmethionine-dependent methyltransferase activity"/>
    <property type="evidence" value="ECO:0007669"/>
    <property type="project" value="InterPro"/>
</dbReference>
<dbReference type="Gene3D" id="3.40.50.150">
    <property type="entry name" value="Vaccinia Virus protein VP39"/>
    <property type="match status" value="1"/>
</dbReference>
<dbReference type="PANTHER" id="PTHR45085">
    <property type="entry name" value="F21J9.14"/>
    <property type="match status" value="1"/>
</dbReference>
<evidence type="ECO:0000313" key="3">
    <source>
        <dbReference type="EMBL" id="TKS16508.1"/>
    </source>
</evidence>
<gene>
    <name evidence="3" type="ORF">D5086_0000023350</name>
</gene>
<feature type="transmembrane region" description="Helical" evidence="1">
    <location>
        <begin position="12"/>
        <end position="29"/>
    </location>
</feature>
<sequence length="232" mass="25396">MEKHIENFLNKVSLVFIAIATITLLYLSLQTPQTCIPPNTPATKPHLKFPSSTCDPSLNHPYMDPTKKRLKLWSSKSWLSQVSSFTTFFQSLNLLNNETKVLCVSAGAGHEVMALNNMGVSDVTGVEIVDSLPLVKRADPNNLPFFDGVFDLAFSAHLEEALFPLRFAGEMERTVRNGGVCVVVVEECGGVEVDAIVGLFRKSTFVGAENVTLIGMRMTRIIMRVGVSSSSS</sequence>
<keyword evidence="1" id="KW-1133">Transmembrane helix</keyword>
<dbReference type="PANTHER" id="PTHR45085:SF3">
    <property type="entry name" value="S-ADENOSYL-L-METHIONINE-DEPENDENT METHYLTRANSFERASES SUPERFAMILY PROTEIN"/>
    <property type="match status" value="1"/>
</dbReference>
<evidence type="ECO:0000256" key="1">
    <source>
        <dbReference type="SAM" id="Phobius"/>
    </source>
</evidence>
<comment type="caution">
    <text evidence="3">The sequence shown here is derived from an EMBL/GenBank/DDBJ whole genome shotgun (WGS) entry which is preliminary data.</text>
</comment>
<reference evidence="3" key="1">
    <citation type="submission" date="2018-10" db="EMBL/GenBank/DDBJ databases">
        <title>Population genomic analysis revealed the cold adaptation of white poplar.</title>
        <authorList>
            <person name="Liu Y.-J."/>
        </authorList>
    </citation>
    <scope>NUCLEOTIDE SEQUENCE [LARGE SCALE GENOMIC DNA]</scope>
    <source>
        <strain evidence="3">PAL-ZL1</strain>
    </source>
</reference>
<keyword evidence="1" id="KW-0472">Membrane</keyword>
<dbReference type="InterPro" id="IPR013216">
    <property type="entry name" value="Methyltransf_11"/>
</dbReference>
<organism evidence="3">
    <name type="scientific">Populus alba</name>
    <name type="common">White poplar</name>
    <dbReference type="NCBI Taxonomy" id="43335"/>
    <lineage>
        <taxon>Eukaryota</taxon>
        <taxon>Viridiplantae</taxon>
        <taxon>Streptophyta</taxon>
        <taxon>Embryophyta</taxon>
        <taxon>Tracheophyta</taxon>
        <taxon>Spermatophyta</taxon>
        <taxon>Magnoliopsida</taxon>
        <taxon>eudicotyledons</taxon>
        <taxon>Gunneridae</taxon>
        <taxon>Pentapetalae</taxon>
        <taxon>rosids</taxon>
        <taxon>fabids</taxon>
        <taxon>Malpighiales</taxon>
        <taxon>Salicaceae</taxon>
        <taxon>Saliceae</taxon>
        <taxon>Populus</taxon>
    </lineage>
</organism>
<dbReference type="SUPFAM" id="SSF53335">
    <property type="entry name" value="S-adenosyl-L-methionine-dependent methyltransferases"/>
    <property type="match status" value="1"/>
</dbReference>
<dbReference type="EMBL" id="RCHU01000060">
    <property type="protein sequence ID" value="TKS16508.1"/>
    <property type="molecule type" value="Genomic_DNA"/>
</dbReference>
<dbReference type="Pfam" id="PF08241">
    <property type="entry name" value="Methyltransf_11"/>
    <property type="match status" value="1"/>
</dbReference>
<dbReference type="InterPro" id="IPR029063">
    <property type="entry name" value="SAM-dependent_MTases_sf"/>
</dbReference>
<protein>
    <recommendedName>
        <fullName evidence="2">Methyltransferase type 11 domain-containing protein</fullName>
    </recommendedName>
</protein>
<dbReference type="STRING" id="43335.A0A4U5QZ76"/>
<dbReference type="AlphaFoldDB" id="A0A4U5QZ76"/>
<evidence type="ECO:0000259" key="2">
    <source>
        <dbReference type="Pfam" id="PF08241"/>
    </source>
</evidence>
<keyword evidence="1" id="KW-0812">Transmembrane</keyword>
<feature type="domain" description="Methyltransferase type 11" evidence="2">
    <location>
        <begin position="102"/>
        <end position="183"/>
    </location>
</feature>
<accession>A0A4U5QZ76</accession>
<name>A0A4U5QZ76_POPAL</name>